<evidence type="ECO:0000259" key="1">
    <source>
        <dbReference type="Pfam" id="PF13456"/>
    </source>
</evidence>
<dbReference type="InterPro" id="IPR002156">
    <property type="entry name" value="RNaseH_domain"/>
</dbReference>
<dbReference type="SMR" id="G4ZLV8"/>
<keyword evidence="3" id="KW-1185">Reference proteome</keyword>
<dbReference type="GeneID" id="20658851"/>
<organism evidence="2 3">
    <name type="scientific">Phytophthora sojae (strain P6497)</name>
    <name type="common">Soybean stem and root rot agent</name>
    <name type="synonym">Phytophthora megasperma f. sp. glycines</name>
    <dbReference type="NCBI Taxonomy" id="1094619"/>
    <lineage>
        <taxon>Eukaryota</taxon>
        <taxon>Sar</taxon>
        <taxon>Stramenopiles</taxon>
        <taxon>Oomycota</taxon>
        <taxon>Peronosporomycetes</taxon>
        <taxon>Peronosporales</taxon>
        <taxon>Peronosporaceae</taxon>
        <taxon>Phytophthora</taxon>
    </lineage>
</organism>
<evidence type="ECO:0000313" key="3">
    <source>
        <dbReference type="Proteomes" id="UP000002640"/>
    </source>
</evidence>
<dbReference type="SUPFAM" id="SSF53098">
    <property type="entry name" value="Ribonuclease H-like"/>
    <property type="match status" value="1"/>
</dbReference>
<dbReference type="KEGG" id="psoj:PHYSODRAFT_508313"/>
<reference evidence="2 3" key="1">
    <citation type="journal article" date="2006" name="Science">
        <title>Phytophthora genome sequences uncover evolutionary origins and mechanisms of pathogenesis.</title>
        <authorList>
            <person name="Tyler B.M."/>
            <person name="Tripathy S."/>
            <person name="Zhang X."/>
            <person name="Dehal P."/>
            <person name="Jiang R.H."/>
            <person name="Aerts A."/>
            <person name="Arredondo F.D."/>
            <person name="Baxter L."/>
            <person name="Bensasson D."/>
            <person name="Beynon J.L."/>
            <person name="Chapman J."/>
            <person name="Damasceno C.M."/>
            <person name="Dorrance A.E."/>
            <person name="Dou D."/>
            <person name="Dickerman A.W."/>
            <person name="Dubchak I.L."/>
            <person name="Garbelotto M."/>
            <person name="Gijzen M."/>
            <person name="Gordon S.G."/>
            <person name="Govers F."/>
            <person name="Grunwald N.J."/>
            <person name="Huang W."/>
            <person name="Ivors K.L."/>
            <person name="Jones R.W."/>
            <person name="Kamoun S."/>
            <person name="Krampis K."/>
            <person name="Lamour K.H."/>
            <person name="Lee M.K."/>
            <person name="McDonald W.H."/>
            <person name="Medina M."/>
            <person name="Meijer H.J."/>
            <person name="Nordberg E.K."/>
            <person name="Maclean D.J."/>
            <person name="Ospina-Giraldo M.D."/>
            <person name="Morris P.F."/>
            <person name="Phuntumart V."/>
            <person name="Putnam N.H."/>
            <person name="Rash S."/>
            <person name="Rose J.K."/>
            <person name="Sakihama Y."/>
            <person name="Salamov A.A."/>
            <person name="Savidor A."/>
            <person name="Scheuring C.F."/>
            <person name="Smith B.M."/>
            <person name="Sobral B.W."/>
            <person name="Terry A."/>
            <person name="Torto-Alalibo T.A."/>
            <person name="Win J."/>
            <person name="Xu Z."/>
            <person name="Zhang H."/>
            <person name="Grigoriev I.V."/>
            <person name="Rokhsar D.S."/>
            <person name="Boore J.L."/>
        </authorList>
    </citation>
    <scope>NUCLEOTIDE SEQUENCE [LARGE SCALE GENOMIC DNA]</scope>
    <source>
        <strain evidence="2 3">P6497</strain>
    </source>
</reference>
<dbReference type="OMA" id="DWPANMA"/>
<proteinExistence type="predicted"/>
<gene>
    <name evidence="2" type="ORF">PHYSODRAFT_508313</name>
</gene>
<dbReference type="AlphaFoldDB" id="G4ZLV8"/>
<accession>G4ZLV8</accession>
<dbReference type="Pfam" id="PF13456">
    <property type="entry name" value="RVT_3"/>
    <property type="match status" value="1"/>
</dbReference>
<evidence type="ECO:0000313" key="2">
    <source>
        <dbReference type="EMBL" id="EGZ15293.1"/>
    </source>
</evidence>
<dbReference type="InterPro" id="IPR036397">
    <property type="entry name" value="RNaseH_sf"/>
</dbReference>
<feature type="domain" description="RNase H type-1" evidence="1">
    <location>
        <begin position="6"/>
        <end position="91"/>
    </location>
</feature>
<protein>
    <recommendedName>
        <fullName evidence="1">RNase H type-1 domain-containing protein</fullName>
    </recommendedName>
</protein>
<dbReference type="InParanoid" id="G4ZLV8"/>
<name>G4ZLV8_PHYSP</name>
<dbReference type="GO" id="GO:0004523">
    <property type="term" value="F:RNA-DNA hybrid ribonuclease activity"/>
    <property type="evidence" value="ECO:0007669"/>
    <property type="project" value="InterPro"/>
</dbReference>
<dbReference type="InterPro" id="IPR012337">
    <property type="entry name" value="RNaseH-like_sf"/>
</dbReference>
<dbReference type="Proteomes" id="UP000002640">
    <property type="component" value="Unassembled WGS sequence"/>
</dbReference>
<sequence>MSYAAATTTNNQAEYRGLLYAARTPEIRPLHVVGDSQHIVRQQHRRNPPKVEHLRVLYQRCRVAADICVVRSWIYHLREFNKTADWPANMAMDSRFSRQVVFDGNAHSETLWRPAAQLAAGDIQYWMDGRLSER</sequence>
<dbReference type="Gene3D" id="3.30.420.10">
    <property type="entry name" value="Ribonuclease H-like superfamily/Ribonuclease H"/>
    <property type="match status" value="1"/>
</dbReference>
<dbReference type="GO" id="GO:0003676">
    <property type="term" value="F:nucleic acid binding"/>
    <property type="evidence" value="ECO:0007669"/>
    <property type="project" value="InterPro"/>
</dbReference>
<dbReference type="EMBL" id="JH159155">
    <property type="protein sequence ID" value="EGZ15293.1"/>
    <property type="molecule type" value="Genomic_DNA"/>
</dbReference>
<dbReference type="RefSeq" id="XP_009529042.1">
    <property type="nucleotide sequence ID" value="XM_009530747.1"/>
</dbReference>